<protein>
    <submittedName>
        <fullName evidence="2">Uncharacterized protein</fullName>
    </submittedName>
</protein>
<reference evidence="2" key="1">
    <citation type="submission" date="2023-04" db="EMBL/GenBank/DDBJ databases">
        <title>Black Yeasts Isolated from many extreme environments.</title>
        <authorList>
            <person name="Coleine C."/>
            <person name="Stajich J.E."/>
            <person name="Selbmann L."/>
        </authorList>
    </citation>
    <scope>NUCLEOTIDE SEQUENCE</scope>
    <source>
        <strain evidence="2">CCFEE 5312</strain>
    </source>
</reference>
<feature type="signal peptide" evidence="1">
    <location>
        <begin position="1"/>
        <end position="19"/>
    </location>
</feature>
<gene>
    <name evidence="2" type="ORF">LTR09_005466</name>
</gene>
<proteinExistence type="predicted"/>
<evidence type="ECO:0000313" key="2">
    <source>
        <dbReference type="EMBL" id="KAK3053297.1"/>
    </source>
</evidence>
<comment type="caution">
    <text evidence="2">The sequence shown here is derived from an EMBL/GenBank/DDBJ whole genome shotgun (WGS) entry which is preliminary data.</text>
</comment>
<accession>A0AAJ0GC89</accession>
<feature type="chain" id="PRO_5042524212" evidence="1">
    <location>
        <begin position="20"/>
        <end position="339"/>
    </location>
</feature>
<evidence type="ECO:0000256" key="1">
    <source>
        <dbReference type="SAM" id="SignalP"/>
    </source>
</evidence>
<dbReference type="EMBL" id="JAWDJX010000016">
    <property type="protein sequence ID" value="KAK3053297.1"/>
    <property type="molecule type" value="Genomic_DNA"/>
</dbReference>
<dbReference type="Proteomes" id="UP001271007">
    <property type="component" value="Unassembled WGS sequence"/>
</dbReference>
<keyword evidence="3" id="KW-1185">Reference proteome</keyword>
<evidence type="ECO:0000313" key="3">
    <source>
        <dbReference type="Proteomes" id="UP001271007"/>
    </source>
</evidence>
<dbReference type="AlphaFoldDB" id="A0AAJ0GC89"/>
<sequence>MNIIVWISAMLAIANSIHASALADLTTVNDQPPTAALDIQPTAASTCPRTGDGDMYCNGLQQYALCAFGVLTWQPMAEGTICCCRPGDRGNCIAHAGEGCPPEPVSVAAACEPASSSEMTSTLSLPLHSPPLLNSSSKMPSTLSLSLYSSPFVASSSEMLSTLSLPLYSSPFVTPTTTITITRTNATSYGYPTGLSGVRPASYGTGLQLNMTSLSFSYNLPSLTRLITAVSTTTARTTDIATQVIPAPTCFIDVKATFQDLSQATCTDYYTTVTSFNPTDCGGCALRTLYGEPGPVSIASNATARHSPAKRQEQQAIRCSTWTTQPVTTITEHVCSDRT</sequence>
<organism evidence="2 3">
    <name type="scientific">Extremus antarcticus</name>
    <dbReference type="NCBI Taxonomy" id="702011"/>
    <lineage>
        <taxon>Eukaryota</taxon>
        <taxon>Fungi</taxon>
        <taxon>Dikarya</taxon>
        <taxon>Ascomycota</taxon>
        <taxon>Pezizomycotina</taxon>
        <taxon>Dothideomycetes</taxon>
        <taxon>Dothideomycetidae</taxon>
        <taxon>Mycosphaerellales</taxon>
        <taxon>Extremaceae</taxon>
        <taxon>Extremus</taxon>
    </lineage>
</organism>
<name>A0AAJ0GC89_9PEZI</name>
<keyword evidence="1" id="KW-0732">Signal</keyword>